<name>A0ABY6HWM0_9ARCH</name>
<organism evidence="2 3">
    <name type="scientific">Candidatus Lokiarchaeum ossiferum</name>
    <dbReference type="NCBI Taxonomy" id="2951803"/>
    <lineage>
        <taxon>Archaea</taxon>
        <taxon>Promethearchaeati</taxon>
        <taxon>Promethearchaeota</taxon>
        <taxon>Promethearchaeia</taxon>
        <taxon>Promethearchaeales</taxon>
        <taxon>Promethearchaeaceae</taxon>
        <taxon>Candidatus Lokiarchaeum</taxon>
    </lineage>
</organism>
<evidence type="ECO:0000259" key="1">
    <source>
        <dbReference type="Pfam" id="PF05048"/>
    </source>
</evidence>
<feature type="domain" description="Periplasmic copper-binding protein NosD beta helix" evidence="1">
    <location>
        <begin position="78"/>
        <end position="250"/>
    </location>
</feature>
<dbReference type="Pfam" id="PF05048">
    <property type="entry name" value="NosD"/>
    <property type="match status" value="1"/>
</dbReference>
<dbReference type="InterPro" id="IPR022441">
    <property type="entry name" value="Para_beta_helix_rpt-2"/>
</dbReference>
<dbReference type="SMART" id="SM00710">
    <property type="entry name" value="PbH1"/>
    <property type="match status" value="4"/>
</dbReference>
<sequence length="270" mass="29613">MILGIGIIIGIGSIVTYLVIDSSNNANFRMKMHDPIQILSDDDFRSVKRAGSGSENDPYIISNYQIDASGEHEPAIAVENTQKHFIIINCSISTNYVAIRFKNVVAGTAKIIGNNCTSKNNDGAGINLILSDSCEIKNNTCSFFFQGIHLNTAKNNLIQNNLIKNSSGDGINLRTSSSNVIMQNMIESNANYGLSFVLSSRNNLAYCNRFLNNGLSFAALDQNHGYDENASNLWYNTDSEQGNFWSNYDGSGNYVIEGSVSNEDIFPLTD</sequence>
<evidence type="ECO:0000313" key="3">
    <source>
        <dbReference type="Proteomes" id="UP001208689"/>
    </source>
</evidence>
<dbReference type="InterPro" id="IPR006626">
    <property type="entry name" value="PbH1"/>
</dbReference>
<accession>A0ABY6HWM0</accession>
<dbReference type="Proteomes" id="UP001208689">
    <property type="component" value="Chromosome"/>
</dbReference>
<dbReference type="InterPro" id="IPR011050">
    <property type="entry name" value="Pectin_lyase_fold/virulence"/>
</dbReference>
<protein>
    <recommendedName>
        <fullName evidence="1">Periplasmic copper-binding protein NosD beta helix domain-containing protein</fullName>
    </recommendedName>
</protein>
<dbReference type="Gene3D" id="2.160.20.10">
    <property type="entry name" value="Single-stranded right-handed beta-helix, Pectin lyase-like"/>
    <property type="match status" value="1"/>
</dbReference>
<reference evidence="2" key="1">
    <citation type="submission" date="2022-09" db="EMBL/GenBank/DDBJ databases">
        <title>Actin cytoskeleton and complex cell architecture in an #Asgard archaeon.</title>
        <authorList>
            <person name="Ponce Toledo R.I."/>
            <person name="Schleper C."/>
            <person name="Rodrigues Oliveira T."/>
            <person name="Wollweber F."/>
            <person name="Xu J."/>
            <person name="Rittmann S."/>
            <person name="Klingl A."/>
            <person name="Pilhofer M."/>
        </authorList>
    </citation>
    <scope>NUCLEOTIDE SEQUENCE</scope>
    <source>
        <strain evidence="2">B-35</strain>
    </source>
</reference>
<evidence type="ECO:0000313" key="2">
    <source>
        <dbReference type="EMBL" id="UYP47810.1"/>
    </source>
</evidence>
<proteinExistence type="predicted"/>
<dbReference type="InterPro" id="IPR012334">
    <property type="entry name" value="Pectin_lyas_fold"/>
</dbReference>
<gene>
    <name evidence="2" type="ORF">NEF87_004095</name>
</gene>
<dbReference type="InterPro" id="IPR007742">
    <property type="entry name" value="NosD_dom"/>
</dbReference>
<dbReference type="EMBL" id="CP104013">
    <property type="protein sequence ID" value="UYP47810.1"/>
    <property type="molecule type" value="Genomic_DNA"/>
</dbReference>
<keyword evidence="3" id="KW-1185">Reference proteome</keyword>
<dbReference type="NCBIfam" id="TIGR03804">
    <property type="entry name" value="para_beta_helix"/>
    <property type="match status" value="2"/>
</dbReference>
<dbReference type="SUPFAM" id="SSF51126">
    <property type="entry name" value="Pectin lyase-like"/>
    <property type="match status" value="1"/>
</dbReference>